<protein>
    <submittedName>
        <fullName evidence="2">SIMPL domain-containing protein</fullName>
    </submittedName>
</protein>
<dbReference type="PANTHER" id="PTHR34387">
    <property type="entry name" value="SLR1258 PROTEIN"/>
    <property type="match status" value="1"/>
</dbReference>
<accession>A0ABU7GF70</accession>
<sequence length="243" mass="25488">MFRPIAIALSAAALTVTPVAHAAEVQLAASGPVVELDIYETIELEPDTATVSAGVTTDAATAVEALRANSVEMQRVIERIKALGVDAKDIQTTGINLSPRYDYDSASQRPVFRGYQASNRVAVKLRKIERTGEVLDALVAAGATDIGGPAFSKDDDSDAREAARTRAMQRARERALRYAALAGYGDIRLLSISESVIAGGPMPVMEMVGKAADAISAAPPVQPGMISTGVSISVKYEMVRGGA</sequence>
<feature type="signal peptide" evidence="1">
    <location>
        <begin position="1"/>
        <end position="22"/>
    </location>
</feature>
<feature type="chain" id="PRO_5046866741" evidence="1">
    <location>
        <begin position="23"/>
        <end position="243"/>
    </location>
</feature>
<dbReference type="Gene3D" id="3.30.70.2970">
    <property type="entry name" value="Protein of unknown function (DUF541), domain 2"/>
    <property type="match status" value="1"/>
</dbReference>
<evidence type="ECO:0000256" key="1">
    <source>
        <dbReference type="SAM" id="SignalP"/>
    </source>
</evidence>
<keyword evidence="1" id="KW-0732">Signal</keyword>
<evidence type="ECO:0000313" key="2">
    <source>
        <dbReference type="EMBL" id="MEE1877560.1"/>
    </source>
</evidence>
<proteinExistence type="predicted"/>
<keyword evidence="3" id="KW-1185">Reference proteome</keyword>
<comment type="caution">
    <text evidence="2">The sequence shown here is derived from an EMBL/GenBank/DDBJ whole genome shotgun (WGS) entry which is preliminary data.</text>
</comment>
<dbReference type="RefSeq" id="WP_354144659.1">
    <property type="nucleotide sequence ID" value="NZ_JAZDQV010000006.1"/>
</dbReference>
<reference evidence="2 3" key="1">
    <citation type="submission" date="2024-01" db="EMBL/GenBank/DDBJ databases">
        <title>The genome sequence of Erythrobacteraceae sp. strain 1XM1-14.</title>
        <authorList>
            <person name="Liu Y."/>
        </authorList>
    </citation>
    <scope>NUCLEOTIDE SEQUENCE [LARGE SCALE GENOMIC DNA]</scope>
    <source>
        <strain evidence="2 3">1XM1-14</strain>
    </source>
</reference>
<dbReference type="EMBL" id="JAZDQV010000006">
    <property type="protein sequence ID" value="MEE1877560.1"/>
    <property type="molecule type" value="Genomic_DNA"/>
</dbReference>
<name>A0ABU7GF70_9SPHN</name>
<dbReference type="InterPro" id="IPR007497">
    <property type="entry name" value="SIMPL/DUF541"/>
</dbReference>
<dbReference type="PANTHER" id="PTHR34387:SF1">
    <property type="entry name" value="PERIPLASMIC IMMUNOGENIC PROTEIN"/>
    <property type="match status" value="1"/>
</dbReference>
<dbReference type="Proteomes" id="UP001343492">
    <property type="component" value="Unassembled WGS sequence"/>
</dbReference>
<dbReference type="Pfam" id="PF04402">
    <property type="entry name" value="SIMPL"/>
    <property type="match status" value="1"/>
</dbReference>
<dbReference type="InterPro" id="IPR052022">
    <property type="entry name" value="26kDa_periplasmic_antigen"/>
</dbReference>
<gene>
    <name evidence="2" type="ORF">VRS74_07685</name>
</gene>
<evidence type="ECO:0000313" key="3">
    <source>
        <dbReference type="Proteomes" id="UP001343492"/>
    </source>
</evidence>
<organism evidence="2 3">
    <name type="scientific">Altererythrobacter litoralis</name>
    <dbReference type="NCBI Taxonomy" id="3113904"/>
    <lineage>
        <taxon>Bacteria</taxon>
        <taxon>Pseudomonadati</taxon>
        <taxon>Pseudomonadota</taxon>
        <taxon>Alphaproteobacteria</taxon>
        <taxon>Sphingomonadales</taxon>
        <taxon>Erythrobacteraceae</taxon>
        <taxon>Altererythrobacter</taxon>
    </lineage>
</organism>
<dbReference type="Gene3D" id="3.30.110.170">
    <property type="entry name" value="Protein of unknown function (DUF541), domain 1"/>
    <property type="match status" value="1"/>
</dbReference>